<dbReference type="EMBL" id="CAEZTL010000008">
    <property type="protein sequence ID" value="CAB4562209.1"/>
    <property type="molecule type" value="Genomic_DNA"/>
</dbReference>
<dbReference type="SUPFAM" id="SSF55961">
    <property type="entry name" value="Bet v1-like"/>
    <property type="match status" value="1"/>
</dbReference>
<protein>
    <submittedName>
        <fullName evidence="2">Unannotated protein</fullName>
    </submittedName>
</protein>
<dbReference type="Gene3D" id="3.30.530.20">
    <property type="match status" value="1"/>
</dbReference>
<feature type="domain" description="Coenzyme Q-binding protein COQ10 START" evidence="1">
    <location>
        <begin position="11"/>
        <end position="139"/>
    </location>
</feature>
<reference evidence="2" key="1">
    <citation type="submission" date="2020-05" db="EMBL/GenBank/DDBJ databases">
        <authorList>
            <person name="Chiriac C."/>
            <person name="Salcher M."/>
            <person name="Ghai R."/>
            <person name="Kavagutti S V."/>
        </authorList>
    </citation>
    <scope>NUCLEOTIDE SEQUENCE</scope>
</reference>
<name>A0A6J6DHE7_9ZZZZ</name>
<dbReference type="AlphaFoldDB" id="A0A6J6DHE7"/>
<sequence>MSEYSTGTVIVDAPLADVAAQLTDIAAYPQWLSSIKKVEVTESDDQGRAIKANVSVDAGVMKDRATLEYDWSGAPAEISFSLDEADLMTAMDGKYLLKAIDSDTTEVTYQLGVELSMPVPRMMIAKTEKATIDSALAELKSHFE</sequence>
<evidence type="ECO:0000313" key="2">
    <source>
        <dbReference type="EMBL" id="CAB4562209.1"/>
    </source>
</evidence>
<dbReference type="InterPro" id="IPR005031">
    <property type="entry name" value="COQ10_START"/>
</dbReference>
<dbReference type="PANTHER" id="PTHR39683">
    <property type="entry name" value="CONSERVED PROTEIN TB16.3"/>
    <property type="match status" value="1"/>
</dbReference>
<dbReference type="InterPro" id="IPR023393">
    <property type="entry name" value="START-like_dom_sf"/>
</dbReference>
<organism evidence="2">
    <name type="scientific">freshwater metagenome</name>
    <dbReference type="NCBI Taxonomy" id="449393"/>
    <lineage>
        <taxon>unclassified sequences</taxon>
        <taxon>metagenomes</taxon>
        <taxon>ecological metagenomes</taxon>
    </lineage>
</organism>
<accession>A0A6J6DHE7</accession>
<dbReference type="PANTHER" id="PTHR39683:SF4">
    <property type="entry name" value="COENZYME Q-BINDING PROTEIN COQ10 START DOMAIN-CONTAINING PROTEIN"/>
    <property type="match status" value="1"/>
</dbReference>
<evidence type="ECO:0000259" key="1">
    <source>
        <dbReference type="Pfam" id="PF03364"/>
    </source>
</evidence>
<gene>
    <name evidence="2" type="ORF">UFOPK1683_00183</name>
</gene>
<proteinExistence type="predicted"/>
<dbReference type="Pfam" id="PF03364">
    <property type="entry name" value="Polyketide_cyc"/>
    <property type="match status" value="1"/>
</dbReference>